<keyword evidence="13" id="KW-0479">Metal-binding</keyword>
<evidence type="ECO:0000313" key="19">
    <source>
        <dbReference type="Proteomes" id="UP001168167"/>
    </source>
</evidence>
<dbReference type="Proteomes" id="UP001168167">
    <property type="component" value="Unassembled WGS sequence"/>
</dbReference>
<dbReference type="SUPFAM" id="SSF51621">
    <property type="entry name" value="Phosphoenolpyruvate/pyruvate domain"/>
    <property type="match status" value="1"/>
</dbReference>
<dbReference type="InterPro" id="IPR015813">
    <property type="entry name" value="Pyrv/PenolPyrv_kinase-like_dom"/>
</dbReference>
<dbReference type="InterPro" id="IPR008279">
    <property type="entry name" value="PEP-util_enz_mobile_dom"/>
</dbReference>
<dbReference type="InterPro" id="IPR001020">
    <property type="entry name" value="PTS_HPr_His_P_site"/>
</dbReference>
<dbReference type="Gene3D" id="3.50.30.10">
    <property type="entry name" value="Phosphohistidine domain"/>
    <property type="match status" value="1"/>
</dbReference>
<dbReference type="Pfam" id="PF05524">
    <property type="entry name" value="PEP-utilisers_N"/>
    <property type="match status" value="1"/>
</dbReference>
<evidence type="ECO:0000256" key="4">
    <source>
        <dbReference type="ARBA" id="ARBA00004496"/>
    </source>
</evidence>
<dbReference type="PROSITE" id="PS00369">
    <property type="entry name" value="PTS_HPR_HIS"/>
    <property type="match status" value="1"/>
</dbReference>
<evidence type="ECO:0000256" key="10">
    <source>
        <dbReference type="ARBA" id="ARBA00022597"/>
    </source>
</evidence>
<dbReference type="InterPro" id="IPR023151">
    <property type="entry name" value="PEP_util_CS"/>
</dbReference>
<dbReference type="Gene3D" id="3.30.1340.10">
    <property type="entry name" value="HPr-like"/>
    <property type="match status" value="1"/>
</dbReference>
<keyword evidence="8" id="KW-0813">Transport</keyword>
<sequence length="683" mass="74706">MITACATIVNARGLHARPSSQLAKLASQFSSEIKISKGKRTANASSIASLLMLVAPKDTELIISARGKDEKKAVAAILELIAAGFQDGVDSPAVAKNPSTVGAPAVVSGMQKFDGIGVATGVLIGTAYVRLPGESDIPRYTLRANQVAREQKRFNEALEKVRKDLSDMCEKVANMQGATEMFPFMDLYRLLLDDPALSRETRNIIACERCNAEWAIKRRTNAVSAHFLTVQDSYLQERGKDIQHVMNRLLVALKPGRRKTAASVSGNILVTSELDPAHVIAIKHEGAVGFVCETGGSTSHTAILARSMNMPAIVGANGVLAAVENGNTLVLDMDNNAVIVNADKGALAHYRAERNRTAEAAPHKRIHRRRGAGVKTKDGDSILLQANIELPEETAGVLDAVADGVGLFRTEFLFLNRDEPPNEDEQFEVYRYVLKRLAPLPVVIRTIDIGLDKSTAGDQVDTNPLGLRAIRYCLAEPKIFLTQLRALLRAAVAGNMKILLPMLSHPAELEQTMVLIKNAREQLRMARRKQATELPIGGMIEVPASIYVMRAFARYLDFFSIGTNDLTQYTLAVDRSDERLARYYEHMHPAVIHFLANIVDNARRARKPVTLCGEMAGDPAMTRLLLSLGLTNLSMNVPQMAAVRDLIPRLNNKELTVHRRRFLSAATPEAAWAHNNKINGAST</sequence>
<comment type="catalytic activity">
    <reaction evidence="1">
        <text>L-histidyl-[protein] + phosphoenolpyruvate = N(pros)-phospho-L-histidyl-[protein] + pyruvate</text>
        <dbReference type="Rhea" id="RHEA:23880"/>
        <dbReference type="Rhea" id="RHEA-COMP:9745"/>
        <dbReference type="Rhea" id="RHEA-COMP:9746"/>
        <dbReference type="ChEBI" id="CHEBI:15361"/>
        <dbReference type="ChEBI" id="CHEBI:29979"/>
        <dbReference type="ChEBI" id="CHEBI:58702"/>
        <dbReference type="ChEBI" id="CHEBI:64837"/>
        <dbReference type="EC" id="2.7.3.9"/>
    </reaction>
</comment>
<evidence type="ECO:0000256" key="2">
    <source>
        <dbReference type="ARBA" id="ARBA00001946"/>
    </source>
</evidence>
<dbReference type="InterPro" id="IPR040442">
    <property type="entry name" value="Pyrv_kinase-like_dom_sf"/>
</dbReference>
<gene>
    <name evidence="18" type="primary">ptsP</name>
    <name evidence="18" type="ORF">NQX30_06630</name>
</gene>
<dbReference type="PANTHER" id="PTHR46244">
    <property type="entry name" value="PHOSPHOENOLPYRUVATE-PROTEIN PHOSPHOTRANSFERASE"/>
    <property type="match status" value="1"/>
</dbReference>
<dbReference type="PRINTS" id="PR00107">
    <property type="entry name" value="PHOSPHOCPHPR"/>
</dbReference>
<keyword evidence="10" id="KW-0762">Sugar transport</keyword>
<keyword evidence="12" id="KW-0598">Phosphotransferase system</keyword>
<evidence type="ECO:0000259" key="17">
    <source>
        <dbReference type="PROSITE" id="PS51350"/>
    </source>
</evidence>
<dbReference type="Pfam" id="PF00391">
    <property type="entry name" value="PEP-utilizers"/>
    <property type="match status" value="1"/>
</dbReference>
<dbReference type="SUPFAM" id="SSF52009">
    <property type="entry name" value="Phosphohistidine domain"/>
    <property type="match status" value="1"/>
</dbReference>
<evidence type="ECO:0000256" key="11">
    <source>
        <dbReference type="ARBA" id="ARBA00022679"/>
    </source>
</evidence>
<evidence type="ECO:0000313" key="18">
    <source>
        <dbReference type="EMBL" id="MDM5148040.1"/>
    </source>
</evidence>
<comment type="function">
    <text evidence="3">General (non sugar-specific) component of the phosphoenolpyruvate-dependent sugar phosphotransferase system (sugar PTS). This major carbohydrate active-transport system catalyzes the phosphorylation of incoming sugar substrates concomitantly with their translocation across the cell membrane. Enzyme I transfers the phosphoryl group from phosphoenolpyruvate (PEP) to the phosphoryl carrier protein (HPr).</text>
</comment>
<dbReference type="InterPro" id="IPR008731">
    <property type="entry name" value="PTS_EIN"/>
</dbReference>
<evidence type="ECO:0000256" key="3">
    <source>
        <dbReference type="ARBA" id="ARBA00002728"/>
    </source>
</evidence>
<dbReference type="Pfam" id="PF00381">
    <property type="entry name" value="PTS-HPr"/>
    <property type="match status" value="1"/>
</dbReference>
<evidence type="ECO:0000256" key="9">
    <source>
        <dbReference type="ARBA" id="ARBA00022490"/>
    </source>
</evidence>
<dbReference type="InterPro" id="IPR000032">
    <property type="entry name" value="HPr-like"/>
</dbReference>
<dbReference type="CDD" id="cd00367">
    <property type="entry name" value="PTS-HPr_like"/>
    <property type="match status" value="1"/>
</dbReference>
<evidence type="ECO:0000256" key="8">
    <source>
        <dbReference type="ARBA" id="ARBA00022448"/>
    </source>
</evidence>
<evidence type="ECO:0000256" key="12">
    <source>
        <dbReference type="ARBA" id="ARBA00022683"/>
    </source>
</evidence>
<evidence type="ECO:0000256" key="15">
    <source>
        <dbReference type="ARBA" id="ARBA00022842"/>
    </source>
</evidence>
<organism evidence="18 19">
    <name type="scientific">Candidatus Doriopsillibacter californiensis</name>
    <dbReference type="NCBI Taxonomy" id="2970740"/>
    <lineage>
        <taxon>Bacteria</taxon>
        <taxon>Pseudomonadati</taxon>
        <taxon>Pseudomonadota</taxon>
        <taxon>Gammaproteobacteria</taxon>
        <taxon>Candidatus Tethybacterales</taxon>
        <taxon>Candidatus Persebacteraceae</taxon>
        <taxon>Candidatus Doriopsillibacter</taxon>
    </lineage>
</organism>
<dbReference type="PROSITE" id="PS00742">
    <property type="entry name" value="PEP_ENZYMES_2"/>
    <property type="match status" value="1"/>
</dbReference>
<dbReference type="InterPro" id="IPR050499">
    <property type="entry name" value="PEP-utilizing_PTS_enzyme"/>
</dbReference>
<feature type="domain" description="HPr" evidence="17">
    <location>
        <begin position="1"/>
        <end position="88"/>
    </location>
</feature>
<dbReference type="SUPFAM" id="SSF47831">
    <property type="entry name" value="Enzyme I of the PEP:sugar phosphotransferase system HPr-binding (sub)domain"/>
    <property type="match status" value="1"/>
</dbReference>
<protein>
    <recommendedName>
        <fullName evidence="7">Phosphoenolpyruvate-protein phosphotransferase</fullName>
        <ecNumber evidence="6">2.7.3.9</ecNumber>
    </recommendedName>
    <alternativeName>
        <fullName evidence="16">Phosphotransferase system, enzyme I</fullName>
    </alternativeName>
</protein>
<dbReference type="PROSITE" id="PS00370">
    <property type="entry name" value="PEP_ENZYMES_PHOS_SITE"/>
    <property type="match status" value="1"/>
</dbReference>
<dbReference type="NCBIfam" id="TIGR01417">
    <property type="entry name" value="PTS_I_fam"/>
    <property type="match status" value="1"/>
</dbReference>
<dbReference type="EC" id="2.7.3.9" evidence="6"/>
<dbReference type="PANTHER" id="PTHR46244:SF3">
    <property type="entry name" value="PHOSPHOENOLPYRUVATE-PROTEIN PHOSPHOTRANSFERASE"/>
    <property type="match status" value="1"/>
</dbReference>
<comment type="cofactor">
    <cofactor evidence="2">
        <name>Mg(2+)</name>
        <dbReference type="ChEBI" id="CHEBI:18420"/>
    </cofactor>
</comment>
<dbReference type="Pfam" id="PF02896">
    <property type="entry name" value="PEP-utilizers_C"/>
    <property type="match status" value="1"/>
</dbReference>
<evidence type="ECO:0000256" key="6">
    <source>
        <dbReference type="ARBA" id="ARBA00012232"/>
    </source>
</evidence>
<dbReference type="GO" id="GO:0008965">
    <property type="term" value="F:phosphoenolpyruvate-protein phosphotransferase activity"/>
    <property type="evidence" value="ECO:0007669"/>
    <property type="project" value="UniProtKB-EC"/>
</dbReference>
<evidence type="ECO:0000256" key="16">
    <source>
        <dbReference type="ARBA" id="ARBA00033235"/>
    </source>
</evidence>
<reference evidence="18" key="1">
    <citation type="submission" date="2022-08" db="EMBL/GenBank/DDBJ databases">
        <authorList>
            <person name="Dzunkova M."/>
            <person name="La Clair J."/>
            <person name="Tyml T."/>
            <person name="Doud D."/>
            <person name="Schulz F."/>
            <person name="Piquer S."/>
            <person name="Porcel Sanchis D."/>
            <person name="Osborn A."/>
            <person name="Robinson D."/>
            <person name="Louie K.B."/>
            <person name="Bowen B.P."/>
            <person name="Bowers R."/>
            <person name="Lee J."/>
            <person name="Arnau Llombart V."/>
            <person name="Diaz Villanueva W."/>
            <person name="Gosliner T."/>
            <person name="Northen T."/>
            <person name="Cheng J.-F."/>
            <person name="Burkart M.D."/>
            <person name="Woyke T."/>
        </authorList>
    </citation>
    <scope>NUCLEOTIDE SEQUENCE</scope>
    <source>
        <strain evidence="18">Df01</strain>
    </source>
</reference>
<evidence type="ECO:0000256" key="7">
    <source>
        <dbReference type="ARBA" id="ARBA00016544"/>
    </source>
</evidence>
<keyword evidence="11 18" id="KW-0808">Transferase</keyword>
<dbReference type="NCBIfam" id="TIGR01003">
    <property type="entry name" value="PTS_HPr_family"/>
    <property type="match status" value="1"/>
</dbReference>
<comment type="subcellular location">
    <subcellularLocation>
        <location evidence="4">Cytoplasm</location>
    </subcellularLocation>
</comment>
<comment type="caution">
    <text evidence="18">The sequence shown here is derived from an EMBL/GenBank/DDBJ whole genome shotgun (WGS) entry which is preliminary data.</text>
</comment>
<dbReference type="SUPFAM" id="SSF55594">
    <property type="entry name" value="HPr-like"/>
    <property type="match status" value="1"/>
</dbReference>
<dbReference type="Gene3D" id="1.10.274.10">
    <property type="entry name" value="PtsI, HPr-binding domain"/>
    <property type="match status" value="1"/>
</dbReference>
<dbReference type="InterPro" id="IPR036618">
    <property type="entry name" value="PtsI_HPr-bd_sf"/>
</dbReference>
<evidence type="ECO:0000256" key="13">
    <source>
        <dbReference type="ARBA" id="ARBA00022723"/>
    </source>
</evidence>
<dbReference type="InterPro" id="IPR018274">
    <property type="entry name" value="PEP_util_AS"/>
</dbReference>
<evidence type="ECO:0000256" key="1">
    <source>
        <dbReference type="ARBA" id="ARBA00000683"/>
    </source>
</evidence>
<dbReference type="PROSITE" id="PS51350">
    <property type="entry name" value="PTS_HPR_DOM"/>
    <property type="match status" value="1"/>
</dbReference>
<keyword evidence="15" id="KW-0460">Magnesium</keyword>
<dbReference type="EMBL" id="JANQAO010000003">
    <property type="protein sequence ID" value="MDM5148040.1"/>
    <property type="molecule type" value="Genomic_DNA"/>
</dbReference>
<accession>A0ABT7QMU7</accession>
<dbReference type="InterPro" id="IPR035895">
    <property type="entry name" value="HPr-like_sf"/>
</dbReference>
<dbReference type="InterPro" id="IPR036637">
    <property type="entry name" value="Phosphohistidine_dom_sf"/>
</dbReference>
<dbReference type="Gene3D" id="3.20.20.60">
    <property type="entry name" value="Phosphoenolpyruvate-binding domains"/>
    <property type="match status" value="1"/>
</dbReference>
<dbReference type="InterPro" id="IPR000121">
    <property type="entry name" value="PEP_util_C"/>
</dbReference>
<keyword evidence="9" id="KW-0963">Cytoplasm</keyword>
<proteinExistence type="inferred from homology"/>
<reference evidence="18" key="2">
    <citation type="journal article" date="2023" name="Microbiome">
        <title>Synthase-selected sorting approach identifies a beta-lactone synthase in a nudibranch symbiotic bacterium.</title>
        <authorList>
            <person name="Dzunkova M."/>
            <person name="La Clair J.J."/>
            <person name="Tyml T."/>
            <person name="Doud D."/>
            <person name="Schulz F."/>
            <person name="Piquer-Esteban S."/>
            <person name="Porcel Sanchis D."/>
            <person name="Osborn A."/>
            <person name="Robinson D."/>
            <person name="Louie K.B."/>
            <person name="Bowen B.P."/>
            <person name="Bowers R.M."/>
            <person name="Lee J."/>
            <person name="Arnau V."/>
            <person name="Diaz-Villanueva W."/>
            <person name="Stepanauskas R."/>
            <person name="Gosliner T."/>
            <person name="Date S.V."/>
            <person name="Northen T.R."/>
            <person name="Cheng J.F."/>
            <person name="Burkart M.D."/>
            <person name="Woyke T."/>
        </authorList>
    </citation>
    <scope>NUCLEOTIDE SEQUENCE</scope>
    <source>
        <strain evidence="18">Df01</strain>
    </source>
</reference>
<keyword evidence="19" id="KW-1185">Reference proteome</keyword>
<evidence type="ECO:0000256" key="5">
    <source>
        <dbReference type="ARBA" id="ARBA00007837"/>
    </source>
</evidence>
<evidence type="ECO:0000256" key="14">
    <source>
        <dbReference type="ARBA" id="ARBA00022777"/>
    </source>
</evidence>
<name>A0ABT7QMU7_9GAMM</name>
<dbReference type="InterPro" id="IPR006318">
    <property type="entry name" value="PTS_EI-like"/>
</dbReference>
<keyword evidence="14" id="KW-0418">Kinase</keyword>
<comment type="similarity">
    <text evidence="5">Belongs to the PEP-utilizing enzyme family.</text>
</comment>
<dbReference type="PRINTS" id="PR01736">
    <property type="entry name" value="PHPHTRNFRASE"/>
</dbReference>